<proteinExistence type="predicted"/>
<dbReference type="SUPFAM" id="SSF49401">
    <property type="entry name" value="Bacterial adhesins"/>
    <property type="match status" value="1"/>
</dbReference>
<dbReference type="InterPro" id="IPR000259">
    <property type="entry name" value="Adhesion_dom_fimbrial"/>
</dbReference>
<feature type="domain" description="Fimbrial-type adhesion" evidence="2">
    <location>
        <begin position="244"/>
        <end position="388"/>
    </location>
</feature>
<keyword evidence="1" id="KW-0732">Signal</keyword>
<accession>A0ABY9SAB5</accession>
<dbReference type="InterPro" id="IPR036937">
    <property type="entry name" value="Adhesion_dom_fimbrial_sf"/>
</dbReference>
<sequence>MKRVHLPPIIASVFGLILFVISCGSALAASGLSCEIDTGGAAPFSPFTRAHPIAVDEDTPDYSVILNVDYAYFLPNMRLSCTTNGAYVAPPVGFDGYVTLKLKSVNGKPLNWIGEADTNNNGIKLKMFIKATAISGDTPPSSYPSAAMMPGKSLGAEYPIVNIGPDTSLVQFGAQHNSEKTQYKFDQVYNYAIESMRVELIKYGWVEYSELPVIPPGYDLIFTVEGFAGSTDISVPLGSGVYMAAPSCSLDNPHQTVELGSFSKRSGESYPLVGNRTLFGIGFTCSTFTSHMELTFDDAHTAKSLQARLNAYDASGGLKALDGVGIELYDQDDKPVVLGAQNDLGAFRKGATSVKYSAAIVQTADDITKDGQPFTGKITGKANVTISYY</sequence>
<evidence type="ECO:0000259" key="2">
    <source>
        <dbReference type="Pfam" id="PF00419"/>
    </source>
</evidence>
<feature type="chain" id="PRO_5046448630" evidence="1">
    <location>
        <begin position="29"/>
        <end position="389"/>
    </location>
</feature>
<feature type="signal peptide" evidence="1">
    <location>
        <begin position="1"/>
        <end position="28"/>
    </location>
</feature>
<organism evidence="3 4">
    <name type="scientific">Buttiauxella selenatireducens</name>
    <dbReference type="NCBI Taxonomy" id="3073902"/>
    <lineage>
        <taxon>Bacteria</taxon>
        <taxon>Pseudomonadati</taxon>
        <taxon>Pseudomonadota</taxon>
        <taxon>Gammaproteobacteria</taxon>
        <taxon>Enterobacterales</taxon>
        <taxon>Enterobacteriaceae</taxon>
        <taxon>Buttiauxella</taxon>
    </lineage>
</organism>
<dbReference type="RefSeq" id="WP_309875746.1">
    <property type="nucleotide sequence ID" value="NZ_CP133838.1"/>
</dbReference>
<dbReference type="InterPro" id="IPR008966">
    <property type="entry name" value="Adhesion_dom_sf"/>
</dbReference>
<dbReference type="PROSITE" id="PS51257">
    <property type="entry name" value="PROKAR_LIPOPROTEIN"/>
    <property type="match status" value="1"/>
</dbReference>
<evidence type="ECO:0000256" key="1">
    <source>
        <dbReference type="SAM" id="SignalP"/>
    </source>
</evidence>
<keyword evidence="4" id="KW-1185">Reference proteome</keyword>
<dbReference type="Proteomes" id="UP001246690">
    <property type="component" value="Chromosome"/>
</dbReference>
<evidence type="ECO:0000313" key="3">
    <source>
        <dbReference type="EMBL" id="WMY73386.1"/>
    </source>
</evidence>
<name>A0ABY9SAB5_9ENTR</name>
<evidence type="ECO:0000313" key="4">
    <source>
        <dbReference type="Proteomes" id="UP001246690"/>
    </source>
</evidence>
<protein>
    <submittedName>
        <fullName evidence="3">Fimbrial protein</fullName>
    </submittedName>
</protein>
<reference evidence="3 4" key="1">
    <citation type="submission" date="2023-09" db="EMBL/GenBank/DDBJ databases">
        <title>Buttiauxella selenatireducens sp. nov., isolated from the rhizosphere of Cardamine hupingshanesis.</title>
        <authorList>
            <person name="Zhang S."/>
            <person name="Xu Z."/>
            <person name="Wang H."/>
            <person name="Guo Y."/>
        </authorList>
    </citation>
    <scope>NUCLEOTIDE SEQUENCE [LARGE SCALE GENOMIC DNA]</scope>
    <source>
        <strain evidence="3 4">R73</strain>
    </source>
</reference>
<dbReference type="Pfam" id="PF00419">
    <property type="entry name" value="Fimbrial"/>
    <property type="match status" value="1"/>
</dbReference>
<gene>
    <name evidence="3" type="ORF">RHD99_18295</name>
</gene>
<dbReference type="Gene3D" id="2.60.40.1090">
    <property type="entry name" value="Fimbrial-type adhesion domain"/>
    <property type="match status" value="1"/>
</dbReference>
<dbReference type="EMBL" id="CP133838">
    <property type="protein sequence ID" value="WMY73386.1"/>
    <property type="molecule type" value="Genomic_DNA"/>
</dbReference>